<keyword evidence="10" id="KW-0675">Receptor</keyword>
<dbReference type="InterPro" id="IPR008969">
    <property type="entry name" value="CarboxyPept-like_regulatory"/>
</dbReference>
<keyword evidence="4 7" id="KW-0812">Transmembrane</keyword>
<keyword evidence="5 7" id="KW-0472">Membrane</keyword>
<evidence type="ECO:0000256" key="5">
    <source>
        <dbReference type="ARBA" id="ARBA00023136"/>
    </source>
</evidence>
<evidence type="ECO:0000256" key="7">
    <source>
        <dbReference type="PROSITE-ProRule" id="PRU01360"/>
    </source>
</evidence>
<evidence type="ECO:0000259" key="9">
    <source>
        <dbReference type="Pfam" id="PF07715"/>
    </source>
</evidence>
<dbReference type="Gene3D" id="2.170.130.10">
    <property type="entry name" value="TonB-dependent receptor, plug domain"/>
    <property type="match status" value="1"/>
</dbReference>
<dbReference type="InterPro" id="IPR039426">
    <property type="entry name" value="TonB-dep_rcpt-like"/>
</dbReference>
<protein>
    <submittedName>
        <fullName evidence="10">TonB-dependent receptor</fullName>
    </submittedName>
</protein>
<organism evidence="10 11">
    <name type="scientific">Hymenobacter cellulosivorans</name>
    <dbReference type="NCBI Taxonomy" id="2932249"/>
    <lineage>
        <taxon>Bacteria</taxon>
        <taxon>Pseudomonadati</taxon>
        <taxon>Bacteroidota</taxon>
        <taxon>Cytophagia</taxon>
        <taxon>Cytophagales</taxon>
        <taxon>Hymenobacteraceae</taxon>
        <taxon>Hymenobacter</taxon>
    </lineage>
</organism>
<feature type="domain" description="TonB-dependent receptor plug" evidence="9">
    <location>
        <begin position="163"/>
        <end position="284"/>
    </location>
</feature>
<dbReference type="Pfam" id="PF13715">
    <property type="entry name" value="CarbopepD_reg_2"/>
    <property type="match status" value="1"/>
</dbReference>
<feature type="chain" id="PRO_5046721578" evidence="8">
    <location>
        <begin position="34"/>
        <end position="1085"/>
    </location>
</feature>
<feature type="signal peptide" evidence="8">
    <location>
        <begin position="1"/>
        <end position="33"/>
    </location>
</feature>
<evidence type="ECO:0000256" key="8">
    <source>
        <dbReference type="SAM" id="SignalP"/>
    </source>
</evidence>
<dbReference type="RefSeq" id="WP_244722400.1">
    <property type="nucleotide sequence ID" value="NZ_CP095049.1"/>
</dbReference>
<evidence type="ECO:0000256" key="1">
    <source>
        <dbReference type="ARBA" id="ARBA00004571"/>
    </source>
</evidence>
<dbReference type="InterPro" id="IPR023997">
    <property type="entry name" value="TonB-dep_OMP_SusC/RagA_CS"/>
</dbReference>
<dbReference type="InterPro" id="IPR012910">
    <property type="entry name" value="Plug_dom"/>
</dbReference>
<sequence length="1085" mass="117712">MPFLLQFPHGSRPLRLLLTPALSSILLTSLAAAHPLTSPATPHVWAAIPERTEAVKDLYSAFLVSAPVSGRVVDANGEGMPGVTVVVAGTTLGGATNTNGDYLIPDVPAGPQTLVISSVGYITMRVPITVVDGQPTAAGNTTLSEDVQALKEVVVVGYGTQSRQELTTAVSSVTSKAIERQPVAGFDQALQGQTPGVQVTSPSGAPGAGINVRIRGNNSITMSNSPLYVVDGVPILPTYDRELSIGNQKPNPLNSINPNDIESIDVLKDGAAAAIYGLRASNGVVVITTKRGKIGKPQLGFNMFFGQQQLRKKIDLLNARQFAEYYNEARANASTPLGPAYTDLNNLPANTDWQDEMYRKAAIQSYQLNVSGGTDKTRYYVSGGYFKQDGIILNSGFDRFNFKLNLDQQLGNRFRFGTNLNLSRTNNNGSVRSEQGLGNSGTVLGALAQIPTVPVYNADGSYALNPFSLSDNPIGNLLETRNNALIYQGLGNVYGEADILDNLKLRTSFGIDFRTQLENQFITREYPGTSRSTPEQNLKGSAATGTNIQNIWLWENTLTYDPKLGDRHRLTLLAGQSAQESNRFTSGASSQGFASNASPYVSAGATRTGTNSYEDEWGLMSYFGRAIYNFDERYLATVSLRADASSRFEGKNKWGYFPAVSAAWRVAKESFFPQNDVVSDLKVRGSYGEVGNQEIYTYSRFSTYDTGSNYAGASGSSIVGGIRPGRIGNLDLKWETTKQFNVGLDLGFLQDRATLTFDAYRKRTTDLLYNVPIAPSTGAQPAGGAPTPEVTQNLGEVENKGIEIGLNTTNVQGNDGGFSWTTNVNFTLNRNKLIQLGQQTNEQNVLVDREVIGNNNILRNGQPLGVFYGYVASGIFQSADEIKNSPKQDNAKPGDVRFADINGDNVINDKDRTIIGNPNPKSIAGVTNTFTFKGLELSVFFQGSFGNDIQNLNRQAIESAVGPINQSTAVLNRWTPTNTNTNIPRASTEDLNQNNRFSTRFVEDGSYVRLKNLTLAYNIPTTLLQKAHFSGLRLYVTGQNLLTWTDYSGYDPEVSSDPFSSTQFGRDFGTYPQARTYTIGLNASF</sequence>
<keyword evidence="8" id="KW-0732">Signal</keyword>
<keyword evidence="11" id="KW-1185">Reference proteome</keyword>
<keyword evidence="2 7" id="KW-0813">Transport</keyword>
<dbReference type="NCBIfam" id="TIGR04056">
    <property type="entry name" value="OMP_RagA_SusC"/>
    <property type="match status" value="1"/>
</dbReference>
<dbReference type="Gene3D" id="2.40.170.20">
    <property type="entry name" value="TonB-dependent receptor, beta-barrel domain"/>
    <property type="match status" value="1"/>
</dbReference>
<dbReference type="Gene3D" id="2.60.40.1120">
    <property type="entry name" value="Carboxypeptidase-like, regulatory domain"/>
    <property type="match status" value="1"/>
</dbReference>
<dbReference type="NCBIfam" id="TIGR04057">
    <property type="entry name" value="SusC_RagA_signa"/>
    <property type="match status" value="1"/>
</dbReference>
<reference evidence="10 11" key="1">
    <citation type="submission" date="2022-04" db="EMBL/GenBank/DDBJ databases">
        <title>Hymenobacter sp. isolated from the air.</title>
        <authorList>
            <person name="Won M."/>
            <person name="Lee C.-M."/>
            <person name="Woen H.-Y."/>
            <person name="Kwon S.-W."/>
        </authorList>
    </citation>
    <scope>NUCLEOTIDE SEQUENCE [LARGE SCALE GENOMIC DNA]</scope>
    <source>
        <strain evidence="11">5116 S-27</strain>
    </source>
</reference>
<dbReference type="InterPro" id="IPR036942">
    <property type="entry name" value="Beta-barrel_TonB_sf"/>
</dbReference>
<proteinExistence type="inferred from homology"/>
<dbReference type="Pfam" id="PF07715">
    <property type="entry name" value="Plug"/>
    <property type="match status" value="1"/>
</dbReference>
<dbReference type="EMBL" id="CP095049">
    <property type="protein sequence ID" value="UOQ54827.1"/>
    <property type="molecule type" value="Genomic_DNA"/>
</dbReference>
<evidence type="ECO:0000256" key="6">
    <source>
        <dbReference type="ARBA" id="ARBA00023237"/>
    </source>
</evidence>
<name>A0ABY4FFU2_9BACT</name>
<dbReference type="SUPFAM" id="SSF49464">
    <property type="entry name" value="Carboxypeptidase regulatory domain-like"/>
    <property type="match status" value="1"/>
</dbReference>
<accession>A0ABY4FFU2</accession>
<keyword evidence="3 7" id="KW-1134">Transmembrane beta strand</keyword>
<keyword evidence="6 7" id="KW-0998">Cell outer membrane</keyword>
<comment type="similarity">
    <text evidence="7">Belongs to the TonB-dependent receptor family.</text>
</comment>
<comment type="subcellular location">
    <subcellularLocation>
        <location evidence="1 7">Cell outer membrane</location>
        <topology evidence="1 7">Multi-pass membrane protein</topology>
    </subcellularLocation>
</comment>
<evidence type="ECO:0000256" key="3">
    <source>
        <dbReference type="ARBA" id="ARBA00022452"/>
    </source>
</evidence>
<dbReference type="SUPFAM" id="SSF56935">
    <property type="entry name" value="Porins"/>
    <property type="match status" value="1"/>
</dbReference>
<dbReference type="InterPro" id="IPR037066">
    <property type="entry name" value="Plug_dom_sf"/>
</dbReference>
<evidence type="ECO:0000313" key="10">
    <source>
        <dbReference type="EMBL" id="UOQ54827.1"/>
    </source>
</evidence>
<dbReference type="PROSITE" id="PS52016">
    <property type="entry name" value="TONB_DEPENDENT_REC_3"/>
    <property type="match status" value="1"/>
</dbReference>
<evidence type="ECO:0000256" key="2">
    <source>
        <dbReference type="ARBA" id="ARBA00022448"/>
    </source>
</evidence>
<evidence type="ECO:0000313" key="11">
    <source>
        <dbReference type="Proteomes" id="UP000831785"/>
    </source>
</evidence>
<evidence type="ECO:0000256" key="4">
    <source>
        <dbReference type="ARBA" id="ARBA00022692"/>
    </source>
</evidence>
<dbReference type="InterPro" id="IPR023996">
    <property type="entry name" value="TonB-dep_OMP_SusC/RagA"/>
</dbReference>
<dbReference type="Proteomes" id="UP000831785">
    <property type="component" value="Chromosome"/>
</dbReference>
<gene>
    <name evidence="10" type="ORF">MUN80_08725</name>
</gene>